<evidence type="ECO:0000313" key="1">
    <source>
        <dbReference type="EMBL" id="KAK3714211.1"/>
    </source>
</evidence>
<dbReference type="Proteomes" id="UP001281147">
    <property type="component" value="Unassembled WGS sequence"/>
</dbReference>
<keyword evidence="2" id="KW-1185">Reference proteome</keyword>
<evidence type="ECO:0000313" key="2">
    <source>
        <dbReference type="Proteomes" id="UP001281147"/>
    </source>
</evidence>
<organism evidence="1 2">
    <name type="scientific">Vermiconidia calcicola</name>
    <dbReference type="NCBI Taxonomy" id="1690605"/>
    <lineage>
        <taxon>Eukaryota</taxon>
        <taxon>Fungi</taxon>
        <taxon>Dikarya</taxon>
        <taxon>Ascomycota</taxon>
        <taxon>Pezizomycotina</taxon>
        <taxon>Dothideomycetes</taxon>
        <taxon>Dothideomycetidae</taxon>
        <taxon>Mycosphaerellales</taxon>
        <taxon>Extremaceae</taxon>
        <taxon>Vermiconidia</taxon>
    </lineage>
</organism>
<dbReference type="EMBL" id="JAUTXU010000057">
    <property type="protein sequence ID" value="KAK3714211.1"/>
    <property type="molecule type" value="Genomic_DNA"/>
</dbReference>
<protein>
    <submittedName>
        <fullName evidence="1">Uncharacterized protein</fullName>
    </submittedName>
</protein>
<comment type="caution">
    <text evidence="1">The sequence shown here is derived from an EMBL/GenBank/DDBJ whole genome shotgun (WGS) entry which is preliminary data.</text>
</comment>
<gene>
    <name evidence="1" type="ORF">LTR37_008013</name>
</gene>
<name>A0ACC3NC26_9PEZI</name>
<sequence>MSRGSFFTQSIPMFGPEGWYFYQTGWPTGSVDNGSGEDTALLRGQEVVEDAAVLQWQQDFETAQASAVEPVTDLTVYEPKVPAEEVEVEEDERKPKKRTIKRAFNRRSAGVAKNEKPQKKSSKSKKKEGDDDDDDDEDEVAPAPKKQKKGVFGLSGCLPSELMLFCSNKEAEEGECRRRRGRQRELYVIA</sequence>
<accession>A0ACC3NC26</accession>
<reference evidence="1" key="1">
    <citation type="submission" date="2023-07" db="EMBL/GenBank/DDBJ databases">
        <title>Black Yeasts Isolated from many extreme environments.</title>
        <authorList>
            <person name="Coleine C."/>
            <person name="Stajich J.E."/>
            <person name="Selbmann L."/>
        </authorList>
    </citation>
    <scope>NUCLEOTIDE SEQUENCE</scope>
    <source>
        <strain evidence="1">CCFEE 5714</strain>
    </source>
</reference>
<proteinExistence type="predicted"/>